<dbReference type="Gene3D" id="3.40.50.2300">
    <property type="match status" value="1"/>
</dbReference>
<keyword evidence="5" id="KW-1185">Reference proteome</keyword>
<feature type="domain" description="Response regulatory" evidence="3">
    <location>
        <begin position="16"/>
        <end position="130"/>
    </location>
</feature>
<dbReference type="InterPro" id="IPR050595">
    <property type="entry name" value="Bact_response_regulator"/>
</dbReference>
<dbReference type="EMBL" id="JAVRHS010000005">
    <property type="protein sequence ID" value="MDT0576151.1"/>
    <property type="molecule type" value="Genomic_DNA"/>
</dbReference>
<dbReference type="Proteomes" id="UP001259803">
    <property type="component" value="Unassembled WGS sequence"/>
</dbReference>
<dbReference type="CDD" id="cd00156">
    <property type="entry name" value="REC"/>
    <property type="match status" value="1"/>
</dbReference>
<dbReference type="SUPFAM" id="SSF52172">
    <property type="entry name" value="CheY-like"/>
    <property type="match status" value="1"/>
</dbReference>
<dbReference type="InterPro" id="IPR011006">
    <property type="entry name" value="CheY-like_superfamily"/>
</dbReference>
<dbReference type="Pfam" id="PF00072">
    <property type="entry name" value="Response_reg"/>
    <property type="match status" value="1"/>
</dbReference>
<sequence>MKQTSPSNDADFRIGRALVVEDDPILAMFIEETLADGGASQVVVCSSTAQAVEALEHGPPELVILDVHLVDRNDGWALAELVIQLATERPRIVFSTGDPNAIPDHVKAMGTVLAKPYSREMLLEAARNSRPTRLFSRLRNAIFDS</sequence>
<feature type="modified residue" description="4-aspartylphosphate" evidence="2">
    <location>
        <position position="66"/>
    </location>
</feature>
<dbReference type="PROSITE" id="PS50110">
    <property type="entry name" value="RESPONSE_REGULATORY"/>
    <property type="match status" value="1"/>
</dbReference>
<keyword evidence="1 2" id="KW-0597">Phosphoprotein</keyword>
<proteinExistence type="predicted"/>
<evidence type="ECO:0000313" key="5">
    <source>
        <dbReference type="Proteomes" id="UP001259803"/>
    </source>
</evidence>
<dbReference type="SMART" id="SM00448">
    <property type="entry name" value="REC"/>
    <property type="match status" value="1"/>
</dbReference>
<accession>A0ABU2ZIF3</accession>
<dbReference type="RefSeq" id="WP_311340722.1">
    <property type="nucleotide sequence ID" value="NZ_JAVRHS010000005.1"/>
</dbReference>
<evidence type="ECO:0000313" key="4">
    <source>
        <dbReference type="EMBL" id="MDT0576151.1"/>
    </source>
</evidence>
<protein>
    <submittedName>
        <fullName evidence="4">Response regulator</fullName>
    </submittedName>
</protein>
<evidence type="ECO:0000259" key="3">
    <source>
        <dbReference type="PROSITE" id="PS50110"/>
    </source>
</evidence>
<dbReference type="PANTHER" id="PTHR44591:SF21">
    <property type="entry name" value="TWO-COMPONENT RESPONSE REGULATOR"/>
    <property type="match status" value="1"/>
</dbReference>
<comment type="caution">
    <text evidence="4">The sequence shown here is derived from an EMBL/GenBank/DDBJ whole genome shotgun (WGS) entry which is preliminary data.</text>
</comment>
<reference evidence="4 5" key="1">
    <citation type="submission" date="2023-09" db="EMBL/GenBank/DDBJ databases">
        <authorList>
            <person name="Rey-Velasco X."/>
        </authorList>
    </citation>
    <scope>NUCLEOTIDE SEQUENCE [LARGE SCALE GENOMIC DNA]</scope>
    <source>
        <strain evidence="4 5">F390</strain>
    </source>
</reference>
<evidence type="ECO:0000256" key="2">
    <source>
        <dbReference type="PROSITE-ProRule" id="PRU00169"/>
    </source>
</evidence>
<name>A0ABU2ZIF3_9SPHN</name>
<organism evidence="4 5">
    <name type="scientific">Croceicoccus esteveae</name>
    <dbReference type="NCBI Taxonomy" id="3075597"/>
    <lineage>
        <taxon>Bacteria</taxon>
        <taxon>Pseudomonadati</taxon>
        <taxon>Pseudomonadota</taxon>
        <taxon>Alphaproteobacteria</taxon>
        <taxon>Sphingomonadales</taxon>
        <taxon>Erythrobacteraceae</taxon>
        <taxon>Croceicoccus</taxon>
    </lineage>
</organism>
<dbReference type="InterPro" id="IPR001789">
    <property type="entry name" value="Sig_transdc_resp-reg_receiver"/>
</dbReference>
<dbReference type="PANTHER" id="PTHR44591">
    <property type="entry name" value="STRESS RESPONSE REGULATOR PROTEIN 1"/>
    <property type="match status" value="1"/>
</dbReference>
<evidence type="ECO:0000256" key="1">
    <source>
        <dbReference type="ARBA" id="ARBA00022553"/>
    </source>
</evidence>
<gene>
    <name evidence="4" type="ORF">RM533_08115</name>
</gene>